<feature type="region of interest" description="Disordered" evidence="5">
    <location>
        <begin position="460"/>
        <end position="498"/>
    </location>
</feature>
<evidence type="ECO:0000313" key="9">
    <source>
        <dbReference type="Proteomes" id="UP001285441"/>
    </source>
</evidence>
<dbReference type="Gene3D" id="1.20.58.340">
    <property type="entry name" value="Magnesium transport protein CorA, transmembrane region"/>
    <property type="match status" value="1"/>
</dbReference>
<comment type="caution">
    <text evidence="8">The sequence shown here is derived from an EMBL/GenBank/DDBJ whole genome shotgun (WGS) entry which is preliminary data.</text>
</comment>
<proteinExistence type="predicted"/>
<gene>
    <name evidence="8" type="ORF">B0H63DRAFT_547088</name>
</gene>
<evidence type="ECO:0000256" key="5">
    <source>
        <dbReference type="SAM" id="MobiDB-lite"/>
    </source>
</evidence>
<keyword evidence="3 6" id="KW-1133">Transmembrane helix</keyword>
<dbReference type="GO" id="GO:0046873">
    <property type="term" value="F:metal ion transmembrane transporter activity"/>
    <property type="evidence" value="ECO:0007669"/>
    <property type="project" value="InterPro"/>
</dbReference>
<name>A0AAE0KKJ4_9PEZI</name>
<dbReference type="GO" id="GO:0016020">
    <property type="term" value="C:membrane"/>
    <property type="evidence" value="ECO:0007669"/>
    <property type="project" value="UniProtKB-SubCell"/>
</dbReference>
<evidence type="ECO:0000256" key="3">
    <source>
        <dbReference type="ARBA" id="ARBA00022989"/>
    </source>
</evidence>
<evidence type="ECO:0000256" key="1">
    <source>
        <dbReference type="ARBA" id="ARBA00004141"/>
    </source>
</evidence>
<reference evidence="8" key="1">
    <citation type="journal article" date="2023" name="Mol. Phylogenet. Evol.">
        <title>Genome-scale phylogeny and comparative genomics of the fungal order Sordariales.</title>
        <authorList>
            <person name="Hensen N."/>
            <person name="Bonometti L."/>
            <person name="Westerberg I."/>
            <person name="Brannstrom I.O."/>
            <person name="Guillou S."/>
            <person name="Cros-Aarteil S."/>
            <person name="Calhoun S."/>
            <person name="Haridas S."/>
            <person name="Kuo A."/>
            <person name="Mondo S."/>
            <person name="Pangilinan J."/>
            <person name="Riley R."/>
            <person name="LaButti K."/>
            <person name="Andreopoulos B."/>
            <person name="Lipzen A."/>
            <person name="Chen C."/>
            <person name="Yan M."/>
            <person name="Daum C."/>
            <person name="Ng V."/>
            <person name="Clum A."/>
            <person name="Steindorff A."/>
            <person name="Ohm R.A."/>
            <person name="Martin F."/>
            <person name="Silar P."/>
            <person name="Natvig D.O."/>
            <person name="Lalanne C."/>
            <person name="Gautier V."/>
            <person name="Ament-Velasquez S.L."/>
            <person name="Kruys A."/>
            <person name="Hutchinson M.I."/>
            <person name="Powell A.J."/>
            <person name="Barry K."/>
            <person name="Miller A.N."/>
            <person name="Grigoriev I.V."/>
            <person name="Debuchy R."/>
            <person name="Gladieux P."/>
            <person name="Hiltunen Thoren M."/>
            <person name="Johannesson H."/>
        </authorList>
    </citation>
    <scope>NUCLEOTIDE SEQUENCE</scope>
    <source>
        <strain evidence="8">CBS 232.78</strain>
    </source>
</reference>
<feature type="transmembrane region" description="Helical" evidence="6">
    <location>
        <begin position="431"/>
        <end position="451"/>
    </location>
</feature>
<evidence type="ECO:0000256" key="2">
    <source>
        <dbReference type="ARBA" id="ARBA00022692"/>
    </source>
</evidence>
<feature type="transmembrane region" description="Helical" evidence="6">
    <location>
        <begin position="390"/>
        <end position="411"/>
    </location>
</feature>
<dbReference type="SUPFAM" id="SSF144083">
    <property type="entry name" value="Magnesium transport protein CorA, transmembrane region"/>
    <property type="match status" value="1"/>
</dbReference>
<feature type="compositionally biased region" description="Low complexity" evidence="5">
    <location>
        <begin position="472"/>
        <end position="481"/>
    </location>
</feature>
<dbReference type="AlphaFoldDB" id="A0AAE0KKJ4"/>
<keyword evidence="2 6" id="KW-0812">Transmembrane</keyword>
<keyword evidence="9" id="KW-1185">Reference proteome</keyword>
<evidence type="ECO:0000256" key="6">
    <source>
        <dbReference type="SAM" id="Phobius"/>
    </source>
</evidence>
<dbReference type="Pfam" id="PF01544">
    <property type="entry name" value="CorA"/>
    <property type="match status" value="1"/>
</dbReference>
<sequence>MTTSTVWDQYLEQGVQDFLDNESLKRQLVAAESEVFQKEKSNVDIHDVVAGQVISRKVMTEADLDKKSAAFWSGGRFISIYSDRTIAPLKATSKVMSLILEQYAVKPDFLPVLLSFGDEPQLSEASSSNFVYDSISQQEYVISYKLNFVEENQRGGQDPWSFRHVGIYHHHEKSRDLFIILHCTKSTAFYQRLATLLPPPPPGSSPTTSSPASPSLRKICAEPENLHSLLLSCYFSNWRPYLRYLGKIFSEMASSNNLLSSNDRAMTDNVDATKQATFPVVRALRNTNDFVLFASGCCSNNVDILDRLSSCPRFAATRMRERTASQALALRGSMASARVLQGSIENAIELVGYTLTLHSQLETGKLDKEIRDMTEGLRNLYQKSVNDSSMIRLITVFSAIYLPGSFVGGIFGMNFFVFDIEQRHIVISYDFWIFIVVWLGLSALTALAFLLTWRRKRQNEKAASQAPEEEGAAGTTSTTTANREEKKKDKRLKGAWFT</sequence>
<reference evidence="8" key="2">
    <citation type="submission" date="2023-06" db="EMBL/GenBank/DDBJ databases">
        <authorList>
            <consortium name="Lawrence Berkeley National Laboratory"/>
            <person name="Haridas S."/>
            <person name="Hensen N."/>
            <person name="Bonometti L."/>
            <person name="Westerberg I."/>
            <person name="Brannstrom I.O."/>
            <person name="Guillou S."/>
            <person name="Cros-Aarteil S."/>
            <person name="Calhoun S."/>
            <person name="Kuo A."/>
            <person name="Mondo S."/>
            <person name="Pangilinan J."/>
            <person name="Riley R."/>
            <person name="LaButti K."/>
            <person name="Andreopoulos B."/>
            <person name="Lipzen A."/>
            <person name="Chen C."/>
            <person name="Yanf M."/>
            <person name="Daum C."/>
            <person name="Ng V."/>
            <person name="Clum A."/>
            <person name="Steindorff A."/>
            <person name="Ohm R."/>
            <person name="Martin F."/>
            <person name="Silar P."/>
            <person name="Natvig D."/>
            <person name="Lalanne C."/>
            <person name="Gautier V."/>
            <person name="Ament-velasquez S.L."/>
            <person name="Kruys A."/>
            <person name="Hutchinson M.I."/>
            <person name="Powell A.J."/>
            <person name="Barry K."/>
            <person name="Miller A.N."/>
            <person name="Grigoriev I.V."/>
            <person name="Debuchy R."/>
            <person name="Gladieux P."/>
            <person name="Thoren M.H."/>
            <person name="Johannesson H."/>
        </authorList>
    </citation>
    <scope>NUCLEOTIDE SEQUENCE</scope>
    <source>
        <strain evidence="8">CBS 232.78</strain>
    </source>
</reference>
<dbReference type="InterPro" id="IPR002523">
    <property type="entry name" value="MgTranspt_CorA/ZnTranspt_ZntB"/>
</dbReference>
<evidence type="ECO:0000259" key="7">
    <source>
        <dbReference type="Pfam" id="PF26616"/>
    </source>
</evidence>
<evidence type="ECO:0000256" key="4">
    <source>
        <dbReference type="ARBA" id="ARBA00023136"/>
    </source>
</evidence>
<protein>
    <recommendedName>
        <fullName evidence="7">CorA-like transporter domain-containing protein</fullName>
    </recommendedName>
</protein>
<keyword evidence="4 6" id="KW-0472">Membrane</keyword>
<evidence type="ECO:0000313" key="8">
    <source>
        <dbReference type="EMBL" id="KAK3377585.1"/>
    </source>
</evidence>
<organism evidence="8 9">
    <name type="scientific">Podospora didyma</name>
    <dbReference type="NCBI Taxonomy" id="330526"/>
    <lineage>
        <taxon>Eukaryota</taxon>
        <taxon>Fungi</taxon>
        <taxon>Dikarya</taxon>
        <taxon>Ascomycota</taxon>
        <taxon>Pezizomycotina</taxon>
        <taxon>Sordariomycetes</taxon>
        <taxon>Sordariomycetidae</taxon>
        <taxon>Sordariales</taxon>
        <taxon>Podosporaceae</taxon>
        <taxon>Podospora</taxon>
    </lineage>
</organism>
<feature type="compositionally biased region" description="Basic residues" evidence="5">
    <location>
        <begin position="488"/>
        <end position="498"/>
    </location>
</feature>
<dbReference type="EMBL" id="JAULSW010000006">
    <property type="protein sequence ID" value="KAK3377585.1"/>
    <property type="molecule type" value="Genomic_DNA"/>
</dbReference>
<dbReference type="Pfam" id="PF26616">
    <property type="entry name" value="CorA-like"/>
    <property type="match status" value="1"/>
</dbReference>
<feature type="domain" description="CorA-like transporter" evidence="7">
    <location>
        <begin position="22"/>
        <end position="252"/>
    </location>
</feature>
<dbReference type="InterPro" id="IPR058257">
    <property type="entry name" value="CorA-like_dom"/>
</dbReference>
<dbReference type="InterPro" id="IPR045863">
    <property type="entry name" value="CorA_TM1_TM2"/>
</dbReference>
<accession>A0AAE0KKJ4</accession>
<comment type="subcellular location">
    <subcellularLocation>
        <location evidence="1">Membrane</location>
        <topology evidence="1">Multi-pass membrane protein</topology>
    </subcellularLocation>
</comment>
<dbReference type="Proteomes" id="UP001285441">
    <property type="component" value="Unassembled WGS sequence"/>
</dbReference>